<sequence length="367" mass="40341">MANVRSSSDSLAAFLEAFCGRTGASVAGIRRDVSIGASRLDATVNLRLATGDALTLAVEIMRAGYPRDIPSAVAHIQDFQRAQPNASSVAGVVVADSLSPGARSDLRQRGIGYFDHSGTLFFKHQPWLVDIERAAPSRPRRPAALFTGAREQVVLALLQHAARHQSDGFISGAELASLAGTSPYTVSLTMQALQREDWVETMGNGPRLRRRLRDANALLDAWAQAWTLRRDTTSRYFLFSPPRTSLRDTLLHTLRQKEHWALTGAAAANAAFPHLTQVERVEVIVPPGQAQAWGREMGLEPAEKGANVLFIEREGASMMFLDDESGQTGANVANRFIQYLDLLNGYGRNKELAQEFRRHVLHLEPEH</sequence>
<dbReference type="EMBL" id="CADIJQ010000006">
    <property type="protein sequence ID" value="CAB3721216.1"/>
    <property type="molecule type" value="Genomic_DNA"/>
</dbReference>
<dbReference type="GO" id="GO:0006355">
    <property type="term" value="P:regulation of DNA-templated transcription"/>
    <property type="evidence" value="ECO:0007669"/>
    <property type="project" value="InterPro"/>
</dbReference>
<dbReference type="RefSeq" id="WP_175170649.1">
    <property type="nucleotide sequence ID" value="NZ_CADIJQ010000006.1"/>
</dbReference>
<feature type="domain" description="HTH crp-type" evidence="1">
    <location>
        <begin position="155"/>
        <end position="218"/>
    </location>
</feature>
<name>A0A6S7AIK3_9BURK</name>
<proteinExistence type="predicted"/>
<dbReference type="Proteomes" id="UP000494269">
    <property type="component" value="Unassembled WGS sequence"/>
</dbReference>
<evidence type="ECO:0000313" key="3">
    <source>
        <dbReference type="Proteomes" id="UP000494269"/>
    </source>
</evidence>
<dbReference type="InterPro" id="IPR036390">
    <property type="entry name" value="WH_DNA-bd_sf"/>
</dbReference>
<dbReference type="SUPFAM" id="SSF46785">
    <property type="entry name" value="Winged helix' DNA-binding domain"/>
    <property type="match status" value="1"/>
</dbReference>
<dbReference type="InterPro" id="IPR036388">
    <property type="entry name" value="WH-like_DNA-bd_sf"/>
</dbReference>
<accession>A0A6S7AIK3</accession>
<keyword evidence="3" id="KW-1185">Reference proteome</keyword>
<evidence type="ECO:0000313" key="2">
    <source>
        <dbReference type="EMBL" id="CAB3721216.1"/>
    </source>
</evidence>
<dbReference type="Pfam" id="PF13545">
    <property type="entry name" value="HTH_Crp_2"/>
    <property type="match status" value="1"/>
</dbReference>
<gene>
    <name evidence="2" type="ORF">LMG3441_03839</name>
</gene>
<dbReference type="GO" id="GO:0003677">
    <property type="term" value="F:DNA binding"/>
    <property type="evidence" value="ECO:0007669"/>
    <property type="project" value="InterPro"/>
</dbReference>
<dbReference type="Gene3D" id="1.10.10.10">
    <property type="entry name" value="Winged helix-like DNA-binding domain superfamily/Winged helix DNA-binding domain"/>
    <property type="match status" value="1"/>
</dbReference>
<organism evidence="2 3">
    <name type="scientific">Achromobacter kerstersii</name>
    <dbReference type="NCBI Taxonomy" id="1353890"/>
    <lineage>
        <taxon>Bacteria</taxon>
        <taxon>Pseudomonadati</taxon>
        <taxon>Pseudomonadota</taxon>
        <taxon>Betaproteobacteria</taxon>
        <taxon>Burkholderiales</taxon>
        <taxon>Alcaligenaceae</taxon>
        <taxon>Achromobacter</taxon>
    </lineage>
</organism>
<reference evidence="2 3" key="1">
    <citation type="submission" date="2020-04" db="EMBL/GenBank/DDBJ databases">
        <authorList>
            <person name="De Canck E."/>
        </authorList>
    </citation>
    <scope>NUCLEOTIDE SEQUENCE [LARGE SCALE GENOMIC DNA]</scope>
    <source>
        <strain evidence="2 3">LMG 3441</strain>
    </source>
</reference>
<dbReference type="AlphaFoldDB" id="A0A6S7AIK3"/>
<dbReference type="InterPro" id="IPR012318">
    <property type="entry name" value="HTH_CRP"/>
</dbReference>
<protein>
    <recommendedName>
        <fullName evidence="1">HTH crp-type domain-containing protein</fullName>
    </recommendedName>
</protein>
<evidence type="ECO:0000259" key="1">
    <source>
        <dbReference type="Pfam" id="PF13545"/>
    </source>
</evidence>